<organism evidence="1 2">
    <name type="scientific">Trifolium pratense</name>
    <name type="common">Red clover</name>
    <dbReference type="NCBI Taxonomy" id="57577"/>
    <lineage>
        <taxon>Eukaryota</taxon>
        <taxon>Viridiplantae</taxon>
        <taxon>Streptophyta</taxon>
        <taxon>Embryophyta</taxon>
        <taxon>Tracheophyta</taxon>
        <taxon>Spermatophyta</taxon>
        <taxon>Magnoliopsida</taxon>
        <taxon>eudicotyledons</taxon>
        <taxon>Gunneridae</taxon>
        <taxon>Pentapetalae</taxon>
        <taxon>rosids</taxon>
        <taxon>fabids</taxon>
        <taxon>Fabales</taxon>
        <taxon>Fabaceae</taxon>
        <taxon>Papilionoideae</taxon>
        <taxon>50 kb inversion clade</taxon>
        <taxon>NPAAA clade</taxon>
        <taxon>Hologalegina</taxon>
        <taxon>IRL clade</taxon>
        <taxon>Trifolieae</taxon>
        <taxon>Trifolium</taxon>
    </lineage>
</organism>
<gene>
    <name evidence="1" type="ORF">MILVUS5_LOCUS16779</name>
</gene>
<keyword evidence="2" id="KW-1185">Reference proteome</keyword>
<dbReference type="Proteomes" id="UP001177021">
    <property type="component" value="Unassembled WGS sequence"/>
</dbReference>
<accession>A0ACB0JU48</accession>
<protein>
    <submittedName>
        <fullName evidence="1">Uncharacterized protein</fullName>
    </submittedName>
</protein>
<name>A0ACB0JU48_TRIPR</name>
<evidence type="ECO:0000313" key="1">
    <source>
        <dbReference type="EMBL" id="CAJ2648425.1"/>
    </source>
</evidence>
<proteinExistence type="predicted"/>
<sequence>MLNGLVYPNLLKHLWMKAHVFTKYEATLEDKRAIAKDHSLMGKTRAEMGLMDFSETQIRSNICGLNLIFTKRHFIKLLDLEDKAKNLDLYEKDEKYREALLHKMFKDLKAKGKVKGMTEECRVMFKIIISSITPRTGGTDTISWTHRHLIYFLLTGQRINLG</sequence>
<evidence type="ECO:0000313" key="2">
    <source>
        <dbReference type="Proteomes" id="UP001177021"/>
    </source>
</evidence>
<reference evidence="1" key="1">
    <citation type="submission" date="2023-10" db="EMBL/GenBank/DDBJ databases">
        <authorList>
            <person name="Rodriguez Cubillos JULIANA M."/>
            <person name="De Vega J."/>
        </authorList>
    </citation>
    <scope>NUCLEOTIDE SEQUENCE</scope>
</reference>
<comment type="caution">
    <text evidence="1">The sequence shown here is derived from an EMBL/GenBank/DDBJ whole genome shotgun (WGS) entry which is preliminary data.</text>
</comment>
<dbReference type="EMBL" id="CASHSV030000109">
    <property type="protein sequence ID" value="CAJ2648425.1"/>
    <property type="molecule type" value="Genomic_DNA"/>
</dbReference>